<reference evidence="1 2" key="1">
    <citation type="submission" date="2024-02" db="EMBL/GenBank/DDBJ databases">
        <authorList>
            <person name="Chen Y."/>
            <person name="Shah S."/>
            <person name="Dougan E. K."/>
            <person name="Thang M."/>
            <person name="Chan C."/>
        </authorList>
    </citation>
    <scope>NUCLEOTIDE SEQUENCE [LARGE SCALE GENOMIC DNA]</scope>
</reference>
<dbReference type="Proteomes" id="UP001642464">
    <property type="component" value="Unassembled WGS sequence"/>
</dbReference>
<feature type="non-terminal residue" evidence="1">
    <location>
        <position position="1"/>
    </location>
</feature>
<evidence type="ECO:0000313" key="1">
    <source>
        <dbReference type="EMBL" id="CAK9065444.1"/>
    </source>
</evidence>
<gene>
    <name evidence="1" type="ORF">SCF082_LOCUS33487</name>
</gene>
<keyword evidence="2" id="KW-1185">Reference proteome</keyword>
<proteinExistence type="predicted"/>
<comment type="caution">
    <text evidence="1">The sequence shown here is derived from an EMBL/GenBank/DDBJ whole genome shotgun (WGS) entry which is preliminary data.</text>
</comment>
<protein>
    <submittedName>
        <fullName evidence="1">Retrovirus-related Pol polyprotein from transposon opus</fullName>
    </submittedName>
</protein>
<name>A0ABP0NPF7_9DINO</name>
<sequence length="137" mass="15191">VYAEFGELDRPKAVRYLREKFMALTVDEAMEPQEKEGTIIALGELTQQLGGKPPSAESKGNLKMFARWPIPAKGCRLEKIGGAPSSLQGLVLEDPEAVYERIKSKHLVFSESREERGEHVALVKGRLTGHQFESVGL</sequence>
<organism evidence="1 2">
    <name type="scientific">Durusdinium trenchii</name>
    <dbReference type="NCBI Taxonomy" id="1381693"/>
    <lineage>
        <taxon>Eukaryota</taxon>
        <taxon>Sar</taxon>
        <taxon>Alveolata</taxon>
        <taxon>Dinophyceae</taxon>
        <taxon>Suessiales</taxon>
        <taxon>Symbiodiniaceae</taxon>
        <taxon>Durusdinium</taxon>
    </lineage>
</organism>
<dbReference type="EMBL" id="CAXAMM010029846">
    <property type="protein sequence ID" value="CAK9065444.1"/>
    <property type="molecule type" value="Genomic_DNA"/>
</dbReference>
<accession>A0ABP0NPF7</accession>
<evidence type="ECO:0000313" key="2">
    <source>
        <dbReference type="Proteomes" id="UP001642464"/>
    </source>
</evidence>